<dbReference type="OrthoDB" id="19261at2759"/>
<dbReference type="KEGG" id="tng:GSTEN00035675G001"/>
<accession>Q4REP7</accession>
<dbReference type="EMBL" id="CAAE01015123">
    <property type="protein sequence ID" value="CAG13135.1"/>
    <property type="molecule type" value="Genomic_DNA"/>
</dbReference>
<comment type="caution">
    <text evidence="2">The sequence shown here is derived from an EMBL/GenBank/DDBJ whole genome shotgun (WGS) entry which is preliminary data.</text>
</comment>
<reference evidence="2" key="1">
    <citation type="journal article" date="2004" name="Nature">
        <title>Genome duplication in the teleost fish Tetraodon nigroviridis reveals the early vertebrate proto-karyotype.</title>
        <authorList>
            <person name="Jaillon O."/>
            <person name="Aury J.-M."/>
            <person name="Brunet F."/>
            <person name="Petit J.-L."/>
            <person name="Stange-Thomann N."/>
            <person name="Mauceli E."/>
            <person name="Bouneau L."/>
            <person name="Fischer C."/>
            <person name="Ozouf-Costaz C."/>
            <person name="Bernot A."/>
            <person name="Nicaud S."/>
            <person name="Jaffe D."/>
            <person name="Fisher S."/>
            <person name="Lutfalla G."/>
            <person name="Dossat C."/>
            <person name="Segurens B."/>
            <person name="Dasilva C."/>
            <person name="Salanoubat M."/>
            <person name="Levy M."/>
            <person name="Boudet N."/>
            <person name="Castellano S."/>
            <person name="Anthouard V."/>
            <person name="Jubin C."/>
            <person name="Castelli V."/>
            <person name="Katinka M."/>
            <person name="Vacherie B."/>
            <person name="Biemont C."/>
            <person name="Skalli Z."/>
            <person name="Cattolico L."/>
            <person name="Poulain J."/>
            <person name="De Berardinis V."/>
            <person name="Cruaud C."/>
            <person name="Duprat S."/>
            <person name="Brottier P."/>
            <person name="Coutanceau J.-P."/>
            <person name="Gouzy J."/>
            <person name="Parra G."/>
            <person name="Lardier G."/>
            <person name="Chapple C."/>
            <person name="McKernan K.J."/>
            <person name="McEwan P."/>
            <person name="Bosak S."/>
            <person name="Kellis M."/>
            <person name="Volff J.-N."/>
            <person name="Guigo R."/>
            <person name="Zody M.C."/>
            <person name="Mesirov J."/>
            <person name="Lindblad-Toh K."/>
            <person name="Birren B."/>
            <person name="Nusbaum C."/>
            <person name="Kahn D."/>
            <person name="Robinson-Rechavi M."/>
            <person name="Laudet V."/>
            <person name="Schachter V."/>
            <person name="Quetier F."/>
            <person name="Saurin W."/>
            <person name="Scarpelli C."/>
            <person name="Wincker P."/>
            <person name="Lander E.S."/>
            <person name="Weissenbach J."/>
            <person name="Roest Crollius H."/>
        </authorList>
    </citation>
    <scope>NUCLEOTIDE SEQUENCE [LARGE SCALE GENOMIC DNA]</scope>
</reference>
<proteinExistence type="predicted"/>
<reference evidence="2" key="2">
    <citation type="submission" date="2004-02" db="EMBL/GenBank/DDBJ databases">
        <authorList>
            <consortium name="Genoscope"/>
            <consortium name="Whitehead Institute Centre for Genome Research"/>
        </authorList>
    </citation>
    <scope>NUCLEOTIDE SEQUENCE</scope>
</reference>
<feature type="region of interest" description="Disordered" evidence="1">
    <location>
        <begin position="70"/>
        <end position="89"/>
    </location>
</feature>
<dbReference type="AlphaFoldDB" id="Q4REP7"/>
<protein>
    <submittedName>
        <fullName evidence="2">(spotted green pufferfish) hypothetical protein</fullName>
    </submittedName>
</protein>
<gene>
    <name evidence="2" type="ORF">GSTENG00035675001</name>
</gene>
<organism evidence="2">
    <name type="scientific">Tetraodon nigroviridis</name>
    <name type="common">Spotted green pufferfish</name>
    <name type="synonym">Chelonodon nigroviridis</name>
    <dbReference type="NCBI Taxonomy" id="99883"/>
    <lineage>
        <taxon>Eukaryota</taxon>
        <taxon>Metazoa</taxon>
        <taxon>Chordata</taxon>
        <taxon>Craniata</taxon>
        <taxon>Vertebrata</taxon>
        <taxon>Euteleostomi</taxon>
        <taxon>Actinopterygii</taxon>
        <taxon>Neopterygii</taxon>
        <taxon>Teleostei</taxon>
        <taxon>Neoteleostei</taxon>
        <taxon>Acanthomorphata</taxon>
        <taxon>Eupercaria</taxon>
        <taxon>Tetraodontiformes</taxon>
        <taxon>Tetradontoidea</taxon>
        <taxon>Tetraodontidae</taxon>
        <taxon>Tetraodon</taxon>
    </lineage>
</organism>
<evidence type="ECO:0000256" key="1">
    <source>
        <dbReference type="SAM" id="MobiDB-lite"/>
    </source>
</evidence>
<sequence>METPWAICICQHGPGSGALKQSDHFGPVFWPPGTTSVTFEGRSVENLHPGLSWRKTRRCQQIWRNRFGWRNGPQKNELGATGGASNQDSSNMADMTVEQMAMRANQVTDEVEARGPQRFSASVALSGLSGANGSAQSCREHLGTAAATHVLVHHPPPQGTNL</sequence>
<evidence type="ECO:0000313" key="2">
    <source>
        <dbReference type="EMBL" id="CAG13135.1"/>
    </source>
</evidence>
<name>Q4REP7_TETNG</name>